<keyword evidence="3" id="KW-1185">Reference proteome</keyword>
<sequence>MSDEFEQYVRMQMVGLFLSPVFYGMSVALASGSIRALFRPRTHYVDRLSVVNSPNPTGHSSAGTGARTRLALLSYIVFIVGCASGALGQDVMWMKKCELQRLVSANTTAHPDQQPNDGPDSVQSIVEDLLGHVRIGGPALVLVVWGASIFLVWRCVILGKRIKSPLAREGLNVVMYILIAVLSAAGILHFFRGSHTGVVPDEALLVLVTPPITAALALILILHCALLPSRSHKLYHRGPGLAGTIHYATTLTIESGALIVTASTIYALLFFYDHSDGTEVVFRILLPHIFTISTLLIVQNVIRMDASAAWRTATENGTPFKALLLQ</sequence>
<feature type="transmembrane region" description="Helical" evidence="1">
    <location>
        <begin position="247"/>
        <end position="272"/>
    </location>
</feature>
<proteinExistence type="predicted"/>
<keyword evidence="1" id="KW-1133">Transmembrane helix</keyword>
<feature type="transmembrane region" description="Helical" evidence="1">
    <location>
        <begin position="171"/>
        <end position="191"/>
    </location>
</feature>
<feature type="transmembrane region" description="Helical" evidence="1">
    <location>
        <begin position="284"/>
        <end position="302"/>
    </location>
</feature>
<protein>
    <submittedName>
        <fullName evidence="2">Uncharacterized protein</fullName>
    </submittedName>
</protein>
<feature type="transmembrane region" description="Helical" evidence="1">
    <location>
        <begin position="139"/>
        <end position="159"/>
    </location>
</feature>
<dbReference type="Proteomes" id="UP000567179">
    <property type="component" value="Unassembled WGS sequence"/>
</dbReference>
<evidence type="ECO:0000256" key="1">
    <source>
        <dbReference type="SAM" id="Phobius"/>
    </source>
</evidence>
<dbReference type="AlphaFoldDB" id="A0A8H5BP30"/>
<reference evidence="2 3" key="1">
    <citation type="journal article" date="2020" name="ISME J.">
        <title>Uncovering the hidden diversity of litter-decomposition mechanisms in mushroom-forming fungi.</title>
        <authorList>
            <person name="Floudas D."/>
            <person name="Bentzer J."/>
            <person name="Ahren D."/>
            <person name="Johansson T."/>
            <person name="Persson P."/>
            <person name="Tunlid A."/>
        </authorList>
    </citation>
    <scope>NUCLEOTIDE SEQUENCE [LARGE SCALE GENOMIC DNA]</scope>
    <source>
        <strain evidence="2 3">CBS 101986</strain>
    </source>
</reference>
<feature type="transmembrane region" description="Helical" evidence="1">
    <location>
        <begin position="20"/>
        <end position="38"/>
    </location>
</feature>
<name>A0A8H5BP30_9AGAR</name>
<evidence type="ECO:0000313" key="2">
    <source>
        <dbReference type="EMBL" id="KAF5326914.1"/>
    </source>
</evidence>
<keyword evidence="1" id="KW-0472">Membrane</keyword>
<evidence type="ECO:0000313" key="3">
    <source>
        <dbReference type="Proteomes" id="UP000567179"/>
    </source>
</evidence>
<accession>A0A8H5BP30</accession>
<organism evidence="2 3">
    <name type="scientific">Psilocybe cf. subviscida</name>
    <dbReference type="NCBI Taxonomy" id="2480587"/>
    <lineage>
        <taxon>Eukaryota</taxon>
        <taxon>Fungi</taxon>
        <taxon>Dikarya</taxon>
        <taxon>Basidiomycota</taxon>
        <taxon>Agaricomycotina</taxon>
        <taxon>Agaricomycetes</taxon>
        <taxon>Agaricomycetidae</taxon>
        <taxon>Agaricales</taxon>
        <taxon>Agaricineae</taxon>
        <taxon>Strophariaceae</taxon>
        <taxon>Psilocybe</taxon>
    </lineage>
</organism>
<feature type="transmembrane region" description="Helical" evidence="1">
    <location>
        <begin position="70"/>
        <end position="88"/>
    </location>
</feature>
<comment type="caution">
    <text evidence="2">The sequence shown here is derived from an EMBL/GenBank/DDBJ whole genome shotgun (WGS) entry which is preliminary data.</text>
</comment>
<feature type="transmembrane region" description="Helical" evidence="1">
    <location>
        <begin position="203"/>
        <end position="226"/>
    </location>
</feature>
<dbReference type="EMBL" id="JAACJJ010000014">
    <property type="protein sequence ID" value="KAF5326914.1"/>
    <property type="molecule type" value="Genomic_DNA"/>
</dbReference>
<keyword evidence="1" id="KW-0812">Transmembrane</keyword>
<gene>
    <name evidence="2" type="ORF">D9619_004289</name>
</gene>